<dbReference type="SUPFAM" id="SSF51064">
    <property type="entry name" value="Head domain of nucleotide exchange factor GrpE"/>
    <property type="match status" value="1"/>
</dbReference>
<organism evidence="14 15">
    <name type="scientific">Candidatus Sulfotelmatobacter kueseliae</name>
    <dbReference type="NCBI Taxonomy" id="2042962"/>
    <lineage>
        <taxon>Bacteria</taxon>
        <taxon>Pseudomonadati</taxon>
        <taxon>Acidobacteriota</taxon>
        <taxon>Terriglobia</taxon>
        <taxon>Terriglobales</taxon>
        <taxon>Candidatus Korobacteraceae</taxon>
        <taxon>Candidatus Sulfotelmatobacter</taxon>
    </lineage>
</organism>
<evidence type="ECO:0000256" key="11">
    <source>
        <dbReference type="RuleBase" id="RU000639"/>
    </source>
</evidence>
<gene>
    <name evidence="10 14" type="primary">grpE</name>
    <name evidence="14" type="ORF">SBA1_350020</name>
</gene>
<dbReference type="CDD" id="cd00446">
    <property type="entry name" value="GrpE"/>
    <property type="match status" value="1"/>
</dbReference>
<feature type="compositionally biased region" description="Basic and acidic residues" evidence="13">
    <location>
        <begin position="1"/>
        <end position="22"/>
    </location>
</feature>
<keyword evidence="5 10" id="KW-0346">Stress response</keyword>
<dbReference type="NCBIfam" id="NF010738">
    <property type="entry name" value="PRK14140.1"/>
    <property type="match status" value="1"/>
</dbReference>
<comment type="subunit">
    <text evidence="3 10">Homodimer.</text>
</comment>
<comment type="function">
    <text evidence="7 10 11">Participates actively in the response to hyperosmotic and heat shock by preventing the aggregation of stress-denatured proteins, in association with DnaK and GrpE. It is the nucleotide exchange factor for DnaK and may function as a thermosensor. Unfolded proteins bind initially to DnaJ; upon interaction with the DnaJ-bound protein, DnaK hydrolyzes its bound ATP, resulting in the formation of a stable complex. GrpE releases ADP from DnaK; ATP binding to DnaK triggers the release of the substrate protein, thus completing the reaction cycle. Several rounds of ATP-dependent interactions between DnaJ, DnaK and GrpE are required for fully efficient folding.</text>
</comment>
<dbReference type="Gene3D" id="3.90.20.20">
    <property type="match status" value="1"/>
</dbReference>
<proteinExistence type="inferred from homology"/>
<dbReference type="Gene3D" id="2.30.22.10">
    <property type="entry name" value="Head domain of nucleotide exchange factor GrpE"/>
    <property type="match status" value="1"/>
</dbReference>
<dbReference type="PROSITE" id="PS01071">
    <property type="entry name" value="GRPE"/>
    <property type="match status" value="1"/>
</dbReference>
<evidence type="ECO:0000256" key="2">
    <source>
        <dbReference type="ARBA" id="ARBA00009054"/>
    </source>
</evidence>
<name>A0A2U3KNN8_9BACT</name>
<feature type="compositionally biased region" description="Low complexity" evidence="13">
    <location>
        <begin position="23"/>
        <end position="49"/>
    </location>
</feature>
<dbReference type="PRINTS" id="PR00773">
    <property type="entry name" value="GRPEPROTEIN"/>
</dbReference>
<sequence>MGKSNGKSEVEKAGLDLEHELPAGDGAESSPAAGEGSATAAAEEASAVAEELRKVKAERDTLLDRLARAQAEFENARKRASKEQQGFRDFATADAIKTLLPVMDSFERALQAKSGANDFRSGIELIYKQLQDALAKLGVRAIPAKGEPFDPHYHEAIEMVETSEAADHEVLEELQRGYKFKDRLLRPAMVKVAKNPGK</sequence>
<dbReference type="Proteomes" id="UP000238701">
    <property type="component" value="Unassembled WGS sequence"/>
</dbReference>
<evidence type="ECO:0000256" key="12">
    <source>
        <dbReference type="RuleBase" id="RU004478"/>
    </source>
</evidence>
<evidence type="ECO:0000256" key="10">
    <source>
        <dbReference type="HAMAP-Rule" id="MF_01151"/>
    </source>
</evidence>
<dbReference type="Pfam" id="PF01025">
    <property type="entry name" value="GrpE"/>
    <property type="match status" value="1"/>
</dbReference>
<keyword evidence="6 10" id="KW-0143">Chaperone</keyword>
<dbReference type="GO" id="GO:0006457">
    <property type="term" value="P:protein folding"/>
    <property type="evidence" value="ECO:0007669"/>
    <property type="project" value="InterPro"/>
</dbReference>
<evidence type="ECO:0000256" key="6">
    <source>
        <dbReference type="ARBA" id="ARBA00023186"/>
    </source>
</evidence>
<evidence type="ECO:0000256" key="5">
    <source>
        <dbReference type="ARBA" id="ARBA00023016"/>
    </source>
</evidence>
<evidence type="ECO:0000256" key="3">
    <source>
        <dbReference type="ARBA" id="ARBA00011738"/>
    </source>
</evidence>
<evidence type="ECO:0000256" key="4">
    <source>
        <dbReference type="ARBA" id="ARBA00022490"/>
    </source>
</evidence>
<dbReference type="InterPro" id="IPR000740">
    <property type="entry name" value="GrpE"/>
</dbReference>
<dbReference type="GO" id="GO:0051082">
    <property type="term" value="F:unfolded protein binding"/>
    <property type="evidence" value="ECO:0007669"/>
    <property type="project" value="TreeGrafter"/>
</dbReference>
<dbReference type="PANTHER" id="PTHR21237:SF23">
    <property type="entry name" value="GRPE PROTEIN HOMOLOG, MITOCHONDRIAL"/>
    <property type="match status" value="1"/>
</dbReference>
<evidence type="ECO:0000313" key="14">
    <source>
        <dbReference type="EMBL" id="SPF41283.1"/>
    </source>
</evidence>
<comment type="similarity">
    <text evidence="2 10 12">Belongs to the GrpE family.</text>
</comment>
<dbReference type="InterPro" id="IPR013805">
    <property type="entry name" value="GrpE_CC"/>
</dbReference>
<dbReference type="GO" id="GO:0051087">
    <property type="term" value="F:protein-folding chaperone binding"/>
    <property type="evidence" value="ECO:0007669"/>
    <property type="project" value="InterPro"/>
</dbReference>
<evidence type="ECO:0000256" key="13">
    <source>
        <dbReference type="SAM" id="MobiDB-lite"/>
    </source>
</evidence>
<dbReference type="SUPFAM" id="SSF58014">
    <property type="entry name" value="Coiled-coil domain of nucleotide exchange factor GrpE"/>
    <property type="match status" value="1"/>
</dbReference>
<dbReference type="HAMAP" id="MF_01151">
    <property type="entry name" value="GrpE"/>
    <property type="match status" value="1"/>
</dbReference>
<dbReference type="GO" id="GO:0000774">
    <property type="term" value="F:adenyl-nucleotide exchange factor activity"/>
    <property type="evidence" value="ECO:0007669"/>
    <property type="project" value="InterPro"/>
</dbReference>
<evidence type="ECO:0000256" key="9">
    <source>
        <dbReference type="ARBA" id="ARBA00076414"/>
    </source>
</evidence>
<dbReference type="PANTHER" id="PTHR21237">
    <property type="entry name" value="GRPE PROTEIN"/>
    <property type="match status" value="1"/>
</dbReference>
<evidence type="ECO:0000256" key="1">
    <source>
        <dbReference type="ARBA" id="ARBA00004496"/>
    </source>
</evidence>
<feature type="region of interest" description="Disordered" evidence="13">
    <location>
        <begin position="1"/>
        <end position="50"/>
    </location>
</feature>
<comment type="subcellular location">
    <subcellularLocation>
        <location evidence="1 10">Cytoplasm</location>
    </subcellularLocation>
</comment>
<dbReference type="FunFam" id="2.30.22.10:FF:000001">
    <property type="entry name" value="Protein GrpE"/>
    <property type="match status" value="1"/>
</dbReference>
<dbReference type="GO" id="GO:0005737">
    <property type="term" value="C:cytoplasm"/>
    <property type="evidence" value="ECO:0007669"/>
    <property type="project" value="UniProtKB-SubCell"/>
</dbReference>
<evidence type="ECO:0000313" key="15">
    <source>
        <dbReference type="Proteomes" id="UP000238701"/>
    </source>
</evidence>
<dbReference type="EMBL" id="OMOD01000128">
    <property type="protein sequence ID" value="SPF41283.1"/>
    <property type="molecule type" value="Genomic_DNA"/>
</dbReference>
<reference evidence="15" key="1">
    <citation type="submission" date="2018-02" db="EMBL/GenBank/DDBJ databases">
        <authorList>
            <person name="Hausmann B."/>
        </authorList>
    </citation>
    <scope>NUCLEOTIDE SEQUENCE [LARGE SCALE GENOMIC DNA]</scope>
    <source>
        <strain evidence="15">Peat soil MAG SbA1</strain>
    </source>
</reference>
<dbReference type="GO" id="GO:0042803">
    <property type="term" value="F:protein homodimerization activity"/>
    <property type="evidence" value="ECO:0007669"/>
    <property type="project" value="InterPro"/>
</dbReference>
<dbReference type="AlphaFoldDB" id="A0A2U3KNN8"/>
<protein>
    <recommendedName>
        <fullName evidence="8 10">Protein GrpE</fullName>
    </recommendedName>
    <alternativeName>
        <fullName evidence="9 10">HSP-70 cofactor</fullName>
    </alternativeName>
</protein>
<accession>A0A2U3KNN8</accession>
<evidence type="ECO:0000256" key="8">
    <source>
        <dbReference type="ARBA" id="ARBA00072274"/>
    </source>
</evidence>
<keyword evidence="4 10" id="KW-0963">Cytoplasm</keyword>
<evidence type="ECO:0000256" key="7">
    <source>
        <dbReference type="ARBA" id="ARBA00053401"/>
    </source>
</evidence>
<dbReference type="InterPro" id="IPR009012">
    <property type="entry name" value="GrpE_head"/>
</dbReference>